<keyword evidence="3 8" id="KW-0812">Transmembrane</keyword>
<dbReference type="InterPro" id="IPR001901">
    <property type="entry name" value="Translocase_SecE/Sec61-g"/>
</dbReference>
<name>M3IMM6_9BACT</name>
<dbReference type="PATRIC" id="fig|1073353.3.peg.300"/>
<dbReference type="InterPro" id="IPR005807">
    <property type="entry name" value="SecE_bac"/>
</dbReference>
<evidence type="ECO:0000256" key="6">
    <source>
        <dbReference type="ARBA" id="ARBA00023010"/>
    </source>
</evidence>
<dbReference type="Gene3D" id="1.20.5.1030">
    <property type="entry name" value="Preprotein translocase secy subunit"/>
    <property type="match status" value="1"/>
</dbReference>
<accession>M3IMM6</accession>
<dbReference type="InterPro" id="IPR038379">
    <property type="entry name" value="SecE_sf"/>
</dbReference>
<feature type="transmembrane region" description="Helical" evidence="8">
    <location>
        <begin position="29"/>
        <end position="53"/>
    </location>
</feature>
<keyword evidence="5 8" id="KW-1133">Transmembrane helix</keyword>
<dbReference type="GO" id="GO:0005886">
    <property type="term" value="C:plasma membrane"/>
    <property type="evidence" value="ECO:0007669"/>
    <property type="project" value="UniProtKB-SubCell"/>
</dbReference>
<dbReference type="AlphaFoldDB" id="M3IMM6"/>
<comment type="similarity">
    <text evidence="8">Belongs to the SecE/SEC61-gamma family.</text>
</comment>
<evidence type="ECO:0000256" key="3">
    <source>
        <dbReference type="ARBA" id="ARBA00022692"/>
    </source>
</evidence>
<dbReference type="NCBIfam" id="TIGR00964">
    <property type="entry name" value="secE_bact"/>
    <property type="match status" value="1"/>
</dbReference>
<dbReference type="RefSeq" id="WP_004322122.1">
    <property type="nucleotide sequence ID" value="NZ_AOTD01000033.1"/>
</dbReference>
<proteinExistence type="inferred from homology"/>
<gene>
    <name evidence="8 9" type="primary">secE</name>
    <name evidence="9" type="ORF">H740_01358</name>
</gene>
<reference evidence="9 10" key="1">
    <citation type="submission" date="2013-02" db="EMBL/GenBank/DDBJ databases">
        <title>Co-occurrence of anaerobic bacteria in colorectal carcinomas.</title>
        <authorList>
            <person name="Holt R.A."/>
            <person name="Warren R.L."/>
            <person name="Allen-Vercoe E."/>
            <person name="Pleasance S."/>
            <person name="Freeman D.J."/>
            <person name="Watson P."/>
            <person name="Moore R."/>
            <person name="Cochrane K."/>
        </authorList>
    </citation>
    <scope>NUCLEOTIDE SEQUENCE [LARGE SCALE GENOMIC DNA]</scope>
    <source>
        <strain evidence="9 10">CC57C</strain>
    </source>
</reference>
<evidence type="ECO:0000256" key="5">
    <source>
        <dbReference type="ARBA" id="ARBA00022989"/>
    </source>
</evidence>
<organism evidence="9 10">
    <name type="scientific">Campylobacter showae CC57C</name>
    <dbReference type="NCBI Taxonomy" id="1073353"/>
    <lineage>
        <taxon>Bacteria</taxon>
        <taxon>Pseudomonadati</taxon>
        <taxon>Campylobacterota</taxon>
        <taxon>Epsilonproteobacteria</taxon>
        <taxon>Campylobacterales</taxon>
        <taxon>Campylobacteraceae</taxon>
        <taxon>Campylobacter</taxon>
    </lineage>
</organism>
<keyword evidence="4 8" id="KW-0653">Protein transport</keyword>
<evidence type="ECO:0000313" key="10">
    <source>
        <dbReference type="Proteomes" id="UP000011782"/>
    </source>
</evidence>
<dbReference type="GO" id="GO:0006605">
    <property type="term" value="P:protein targeting"/>
    <property type="evidence" value="ECO:0007669"/>
    <property type="project" value="UniProtKB-UniRule"/>
</dbReference>
<dbReference type="STRING" id="1073353.H740_01358"/>
<keyword evidence="6 8" id="KW-0811">Translocation</keyword>
<sequence>MEKIINYIKLSRAEIGKVIFPLKEQIRNAFITVFAVVAIVSLFLALVDAIMSFSLSKLI</sequence>
<comment type="subcellular location">
    <subcellularLocation>
        <location evidence="8">Cell membrane</location>
        <topology evidence="8">Single-pass membrane protein</topology>
    </subcellularLocation>
    <subcellularLocation>
        <location evidence="1">Membrane</location>
    </subcellularLocation>
</comment>
<evidence type="ECO:0000256" key="8">
    <source>
        <dbReference type="HAMAP-Rule" id="MF_00422"/>
    </source>
</evidence>
<keyword evidence="7 8" id="KW-0472">Membrane</keyword>
<dbReference type="EMBL" id="AOTD01000033">
    <property type="protein sequence ID" value="EMG31416.1"/>
    <property type="molecule type" value="Genomic_DNA"/>
</dbReference>
<comment type="caution">
    <text evidence="9">The sequence shown here is derived from an EMBL/GenBank/DDBJ whole genome shotgun (WGS) entry which is preliminary data.</text>
</comment>
<evidence type="ECO:0000313" key="9">
    <source>
        <dbReference type="EMBL" id="EMG31416.1"/>
    </source>
</evidence>
<dbReference type="GO" id="GO:0008320">
    <property type="term" value="F:protein transmembrane transporter activity"/>
    <property type="evidence" value="ECO:0007669"/>
    <property type="project" value="UniProtKB-UniRule"/>
</dbReference>
<dbReference type="HAMAP" id="MF_00422">
    <property type="entry name" value="SecE"/>
    <property type="match status" value="1"/>
</dbReference>
<evidence type="ECO:0000256" key="1">
    <source>
        <dbReference type="ARBA" id="ARBA00004370"/>
    </source>
</evidence>
<evidence type="ECO:0000256" key="2">
    <source>
        <dbReference type="ARBA" id="ARBA00022448"/>
    </source>
</evidence>
<dbReference type="GO" id="GO:0009306">
    <property type="term" value="P:protein secretion"/>
    <property type="evidence" value="ECO:0007669"/>
    <property type="project" value="UniProtKB-UniRule"/>
</dbReference>
<comment type="function">
    <text evidence="8">Essential subunit of the Sec protein translocation channel SecYEG. Clamps together the 2 halves of SecY. May contact the channel plug during translocation.</text>
</comment>
<dbReference type="GO" id="GO:0065002">
    <property type="term" value="P:intracellular protein transmembrane transport"/>
    <property type="evidence" value="ECO:0007669"/>
    <property type="project" value="UniProtKB-UniRule"/>
</dbReference>
<evidence type="ECO:0000256" key="4">
    <source>
        <dbReference type="ARBA" id="ARBA00022927"/>
    </source>
</evidence>
<dbReference type="GO" id="GO:0043952">
    <property type="term" value="P:protein transport by the Sec complex"/>
    <property type="evidence" value="ECO:0007669"/>
    <property type="project" value="UniProtKB-UniRule"/>
</dbReference>
<keyword evidence="8" id="KW-1003">Cell membrane</keyword>
<evidence type="ECO:0000256" key="7">
    <source>
        <dbReference type="ARBA" id="ARBA00023136"/>
    </source>
</evidence>
<dbReference type="Proteomes" id="UP000011782">
    <property type="component" value="Unassembled WGS sequence"/>
</dbReference>
<protein>
    <recommendedName>
        <fullName evidence="8">Protein translocase subunit SecE</fullName>
    </recommendedName>
</protein>
<keyword evidence="2 8" id="KW-0813">Transport</keyword>
<dbReference type="Pfam" id="PF00584">
    <property type="entry name" value="SecE"/>
    <property type="match status" value="1"/>
</dbReference>
<comment type="subunit">
    <text evidence="8">Component of the Sec protein translocase complex. Heterotrimer consisting of SecY, SecE and SecG subunits. The heterotrimers can form oligomers, although 1 heterotrimer is thought to be able to translocate proteins. Interacts with the ribosome. Interacts with SecDF, and other proteins may be involved. Interacts with SecA.</text>
</comment>